<evidence type="ECO:0000313" key="7">
    <source>
        <dbReference type="EMBL" id="ECT5892485.1"/>
    </source>
</evidence>
<accession>A0A315GK03</accession>
<dbReference type="EMBL" id="AAKPWL010000115">
    <property type="protein sequence ID" value="ECU4158354.1"/>
    <property type="molecule type" value="Genomic_DNA"/>
</dbReference>
<reference evidence="10" key="4">
    <citation type="submission" date="2018-07" db="EMBL/GenBank/DDBJ databases">
        <authorList>
            <consortium name="PulseNet: The National Subtyping Network for Foodborne Disease Surveillance"/>
            <person name="Tarr C.L."/>
            <person name="Trees E."/>
            <person name="Katz L.S."/>
            <person name="Carleton-Romer H.A."/>
            <person name="Stroika S."/>
            <person name="Kucerova Z."/>
            <person name="Roache K.F."/>
            <person name="Sabol A.L."/>
            <person name="Besser J."/>
            <person name="Gerner-Smidt P."/>
        </authorList>
    </citation>
    <scope>NUCLEOTIDE SEQUENCE</scope>
    <source>
        <strain evidence="10">PNUSAS006086</strain>
    </source>
</reference>
<dbReference type="Proteomes" id="UP000839606">
    <property type="component" value="Unassembled WGS sequence"/>
</dbReference>
<dbReference type="EMBL" id="AAKNGF010000009">
    <property type="protein sequence ID" value="ECT5892485.1"/>
    <property type="molecule type" value="Genomic_DNA"/>
</dbReference>
<evidence type="ECO:0000313" key="8">
    <source>
        <dbReference type="EMBL" id="ECU4158354.1"/>
    </source>
</evidence>
<dbReference type="EMBL" id="AAHYFI010000075">
    <property type="protein sequence ID" value="ECB6377784.1"/>
    <property type="molecule type" value="Genomic_DNA"/>
</dbReference>
<dbReference type="EMBL" id="AAKTIG010000062">
    <property type="protein sequence ID" value="ECV4063887.1"/>
    <property type="molecule type" value="Genomic_DNA"/>
</dbReference>
<dbReference type="EMBL" id="AAKLXY010000088">
    <property type="protein sequence ID" value="ECT1742351.1"/>
    <property type="molecule type" value="Genomic_DNA"/>
</dbReference>
<protein>
    <recommendedName>
        <fullName evidence="14">Bacteriophage protein</fullName>
    </recommendedName>
</protein>
<dbReference type="EMBL" id="DAAUAS010000103">
    <property type="protein sequence ID" value="HAF0911330.1"/>
    <property type="molecule type" value="Genomic_DNA"/>
</dbReference>
<evidence type="ECO:0000313" key="1">
    <source>
        <dbReference type="EMBL" id="EBZ3335879.1"/>
    </source>
</evidence>
<evidence type="ECO:0000313" key="9">
    <source>
        <dbReference type="EMBL" id="ECV3827732.1"/>
    </source>
</evidence>
<reference evidence="13" key="6">
    <citation type="submission" date="2019-05" db="EMBL/GenBank/DDBJ databases">
        <title>Complete genome sequence of multidrug-resistant Salmonella enterica serovar I 4,[5],12:i:- 2015 U.S. pork outbreak isolate.</title>
        <authorList>
            <person name="Bearson B.L."/>
            <person name="Trachsel J.M."/>
            <person name="Holman D.B."/>
            <person name="Brunelle B.W."/>
            <person name="Simmons M."/>
            <person name="Wasilenko J."/>
            <person name="Tillman G."/>
            <person name="Johnston J."/>
            <person name="Bearson S.M.D."/>
        </authorList>
    </citation>
    <scope>NUCLEOTIDE SEQUENCE [LARGE SCALE GENOMIC DNA]</scope>
    <source>
        <strain>FSIS1503788</strain>
        <strain evidence="13">USDA15WA-1</strain>
    </source>
</reference>
<dbReference type="EMBL" id="AAIUNF010000055">
    <property type="protein sequence ID" value="ECI2347500.1"/>
    <property type="molecule type" value="Genomic_DNA"/>
</dbReference>
<evidence type="ECO:0008006" key="14">
    <source>
        <dbReference type="Google" id="ProtNLM"/>
    </source>
</evidence>
<reference evidence="12" key="3">
    <citation type="submission" date="2018-07" db="EMBL/GenBank/DDBJ databases">
        <authorList>
            <consortium name="NCBI Pathogen Detection Project"/>
        </authorList>
    </citation>
    <scope>NUCLEOTIDE SEQUENCE</scope>
    <source>
        <strain evidence="12">PNCS009991</strain>
    </source>
</reference>
<evidence type="ECO:0000313" key="11">
    <source>
        <dbReference type="EMBL" id="ECV5286814.1"/>
    </source>
</evidence>
<dbReference type="EMBL" id="AAKSLK010000062">
    <property type="protein sequence ID" value="ECV5286814.1"/>
    <property type="molecule type" value="Genomic_DNA"/>
</dbReference>
<proteinExistence type="predicted"/>
<evidence type="ECO:0000313" key="12">
    <source>
        <dbReference type="EMBL" id="HAF0911330.1"/>
    </source>
</evidence>
<dbReference type="EMBL" id="CP040686">
    <property type="protein sequence ID" value="QDK52134.1"/>
    <property type="molecule type" value="Genomic_DNA"/>
</dbReference>
<sequence>MHIKHRGVADVSRNKVSVTGGYMLEDLPESGYAVIRCYDHCVVARFGSIPDSGRALMYRRGDEISFVPLHPDDIVGTPTLFTQMLEKAGYRITRCFDTLQM</sequence>
<dbReference type="Proteomes" id="UP000839537">
    <property type="component" value="Chromosome"/>
</dbReference>
<reference evidence="9" key="2">
    <citation type="submission" date="2018-05" db="EMBL/GenBank/DDBJ databases">
        <authorList>
            <consortium name="NARMS: The National Antimicrobial Resistance Monitoring System"/>
        </authorList>
    </citation>
    <scope>NUCLEOTIDE SEQUENCE</scope>
    <source>
        <strain evidence="7">CVM N57166F</strain>
        <strain evidence="9">FSIS11810008</strain>
        <strain evidence="5">FSIS11811401</strain>
        <strain evidence="8">FSIS11813683</strain>
        <strain evidence="1">FSIS11814444</strain>
        <strain evidence="2">FSIS11918031</strain>
    </source>
</reference>
<dbReference type="EMBL" id="AAHYWY010000096">
    <property type="protein sequence ID" value="ECB8643155.1"/>
    <property type="molecule type" value="Genomic_DNA"/>
</dbReference>
<gene>
    <name evidence="7" type="ORF">A3Z30_16780</name>
    <name evidence="13" type="ORF">AOL22_14095</name>
    <name evidence="4" type="ORF">BG463_25700</name>
    <name evidence="10" type="ORF">BTP56_25155</name>
    <name evidence="8" type="ORF">D3F48_25375</name>
    <name evidence="6" type="ORF">D4T75_26010</name>
    <name evidence="1" type="ORF">D9Z15_25440</name>
    <name evidence="9" type="ORF">DLS03_25440</name>
    <name evidence="5" type="ORF">DVG67_25865</name>
    <name evidence="11" type="ORF">DVL97_25560</name>
    <name evidence="2" type="ORF">E0N08_25130</name>
    <name evidence="3" type="ORF">E2843_24860</name>
    <name evidence="12" type="ORF">G9W49_004913</name>
</gene>
<dbReference type="EMBL" id="AAKRXS010000079">
    <property type="protein sequence ID" value="ECV3827732.1"/>
    <property type="molecule type" value="Genomic_DNA"/>
</dbReference>
<dbReference type="AlphaFoldDB" id="A0A315GK03"/>
<evidence type="ECO:0000313" key="5">
    <source>
        <dbReference type="EMBL" id="ECT1742351.1"/>
    </source>
</evidence>
<evidence type="ECO:0000313" key="4">
    <source>
        <dbReference type="EMBL" id="ECI2347500.1"/>
    </source>
</evidence>
<reference evidence="12" key="1">
    <citation type="journal article" date="2018" name="Genome Biol.">
        <title>SKESA: strategic k-mer extension for scrupulous assemblies.</title>
        <authorList>
            <person name="Souvorov A."/>
            <person name="Agarwala R."/>
            <person name="Lipman D.J."/>
        </authorList>
    </citation>
    <scope>NUCLEOTIDE SEQUENCE</scope>
    <source>
        <strain evidence="12">PNCS009991</strain>
    </source>
</reference>
<dbReference type="EMBL" id="AAHQUH010000081">
    <property type="protein sequence ID" value="EBZ3335879.1"/>
    <property type="molecule type" value="Genomic_DNA"/>
</dbReference>
<name>A0A315GK03_SALET</name>
<evidence type="ECO:0000313" key="10">
    <source>
        <dbReference type="EMBL" id="ECV4063887.1"/>
    </source>
</evidence>
<dbReference type="EMBL" id="AAKMPW010000101">
    <property type="protein sequence ID" value="ECT3932107.1"/>
    <property type="molecule type" value="Genomic_DNA"/>
</dbReference>
<organism evidence="9">
    <name type="scientific">Salmonella enterica subsp. enterica serovar 4,[5],12:i:-</name>
    <dbReference type="NCBI Taxonomy" id="440524"/>
    <lineage>
        <taxon>Bacteria</taxon>
        <taxon>Pseudomonadati</taxon>
        <taxon>Pseudomonadota</taxon>
        <taxon>Gammaproteobacteria</taxon>
        <taxon>Enterobacterales</taxon>
        <taxon>Enterobacteriaceae</taxon>
        <taxon>Salmonella</taxon>
    </lineage>
</organism>
<reference evidence="3" key="5">
    <citation type="submission" date="2019-03" db="EMBL/GenBank/DDBJ databases">
        <authorList>
            <consortium name="GenomeTrakr network: Whole genome sequencing for foodborne pathogen traceback"/>
        </authorList>
    </citation>
    <scope>NUCLEOTIDE SEQUENCE</scope>
    <source>
        <strain evidence="4">FDA00010558</strain>
        <strain evidence="6">FSIS11813926</strain>
        <strain evidence="3">FSIS11918698</strain>
        <strain evidence="11">FSIS31800738</strain>
    </source>
</reference>
<evidence type="ECO:0000313" key="2">
    <source>
        <dbReference type="EMBL" id="ECB6377784.1"/>
    </source>
</evidence>
<evidence type="ECO:0000313" key="13">
    <source>
        <dbReference type="EMBL" id="QDK52134.1"/>
    </source>
</evidence>
<evidence type="ECO:0000313" key="3">
    <source>
        <dbReference type="EMBL" id="ECB8643155.1"/>
    </source>
</evidence>
<evidence type="ECO:0000313" key="6">
    <source>
        <dbReference type="EMBL" id="ECT3932107.1"/>
    </source>
</evidence>